<name>A0A975GFA3_9BACT</name>
<dbReference type="Proteomes" id="UP000663720">
    <property type="component" value="Chromosome"/>
</dbReference>
<keyword evidence="2" id="KW-1185">Reference proteome</keyword>
<gene>
    <name evidence="1" type="ORF">dnl_12960</name>
</gene>
<protein>
    <submittedName>
        <fullName evidence="1">Uncharacterized protein</fullName>
    </submittedName>
</protein>
<dbReference type="AlphaFoldDB" id="A0A975GFA3"/>
<dbReference type="KEGG" id="dli:dnl_12960"/>
<evidence type="ECO:0000313" key="1">
    <source>
        <dbReference type="EMBL" id="QTA79047.1"/>
    </source>
</evidence>
<reference evidence="1" key="1">
    <citation type="journal article" date="2021" name="Microb. Physiol.">
        <title>Proteogenomic Insights into the Physiology of Marine, Sulfate-Reducing, Filamentous Desulfonema limicola and Desulfonema magnum.</title>
        <authorList>
            <person name="Schnaars V."/>
            <person name="Wohlbrand L."/>
            <person name="Scheve S."/>
            <person name="Hinrichs C."/>
            <person name="Reinhardt R."/>
            <person name="Rabus R."/>
        </authorList>
    </citation>
    <scope>NUCLEOTIDE SEQUENCE</scope>
    <source>
        <strain evidence="1">5ac10</strain>
    </source>
</reference>
<accession>A0A975GFA3</accession>
<dbReference type="RefSeq" id="WP_207690840.1">
    <property type="nucleotide sequence ID" value="NZ_CP061799.1"/>
</dbReference>
<dbReference type="EMBL" id="CP061799">
    <property type="protein sequence ID" value="QTA79047.1"/>
    <property type="molecule type" value="Genomic_DNA"/>
</dbReference>
<sequence length="577" mass="65879">MLILGFGVKREFVITPVSLWQLKESLHLLTKNLGAGEYIDGILLIVMCADSRQIEDAKKIASEELAQAQYRQLILAVPKQPVSFFDRLMQYQALVYLKKQEGSLYGESGELHEEWSIWFNDIFSQLTNDIEQLINPENRMLEYCWKGVGKADIINRRKLKDFTDEVMQDVFPHSPYIGDDKLAMDDFSRNWGYRKECRDIVFKLTKHGAAEELIKESASAPKHVINQLLMINGILSKNQAGEAVIGRPSEDQHSGAAKVWDCIDSYLKKVKKGPVSMGKMVKQLRNSPYGVKCRIMPILFAAVAHSELSLGNLSFEFSRTAKKIEKISSFENDTLEKVFISPEKYKLVYVNVSSDQNELIAGLAKVFSINLESVYLPLERVQKVGENIGAWWRGLSGYAQITENISDEAAMLRDHVFRPLAQIEPDIEKILLQDIFKEVFKIEGEAVKRQKVTQIVQPIREEFENTTEQLRNTIYSVCSSVFSDNEEEGDNGASSLSKWFHQLDEEKRNFIFHGDAGTLIAYCREGNDISESTILSIAEKITGMKTDNWSDELWLDPINEIDFTRHPQHNLLHICHL</sequence>
<organism evidence="1 2">
    <name type="scientific">Desulfonema limicola</name>
    <dbReference type="NCBI Taxonomy" id="45656"/>
    <lineage>
        <taxon>Bacteria</taxon>
        <taxon>Pseudomonadati</taxon>
        <taxon>Thermodesulfobacteriota</taxon>
        <taxon>Desulfobacteria</taxon>
        <taxon>Desulfobacterales</taxon>
        <taxon>Desulfococcaceae</taxon>
        <taxon>Desulfonema</taxon>
    </lineage>
</organism>
<proteinExistence type="predicted"/>
<evidence type="ECO:0000313" key="2">
    <source>
        <dbReference type="Proteomes" id="UP000663720"/>
    </source>
</evidence>